<name>M1DL76_SOLTU</name>
<dbReference type="EnsemblPlants" id="PGSC0003DMT400090802">
    <property type="protein sequence ID" value="PGSC0003DMT400090802"/>
    <property type="gene ID" value="PGSC0003DMG400040373"/>
</dbReference>
<protein>
    <submittedName>
        <fullName evidence="2">Uncharacterized protein</fullName>
    </submittedName>
</protein>
<feature type="compositionally biased region" description="Basic and acidic residues" evidence="1">
    <location>
        <begin position="36"/>
        <end position="45"/>
    </location>
</feature>
<keyword evidence="3" id="KW-1185">Reference proteome</keyword>
<dbReference type="HOGENOM" id="CLU_1484468_0_0_1"/>
<organism evidence="2 3">
    <name type="scientific">Solanum tuberosum</name>
    <name type="common">Potato</name>
    <dbReference type="NCBI Taxonomy" id="4113"/>
    <lineage>
        <taxon>Eukaryota</taxon>
        <taxon>Viridiplantae</taxon>
        <taxon>Streptophyta</taxon>
        <taxon>Embryophyta</taxon>
        <taxon>Tracheophyta</taxon>
        <taxon>Spermatophyta</taxon>
        <taxon>Magnoliopsida</taxon>
        <taxon>eudicotyledons</taxon>
        <taxon>Gunneridae</taxon>
        <taxon>Pentapetalae</taxon>
        <taxon>asterids</taxon>
        <taxon>lamiids</taxon>
        <taxon>Solanales</taxon>
        <taxon>Solanaceae</taxon>
        <taxon>Solanoideae</taxon>
        <taxon>Solaneae</taxon>
        <taxon>Solanum</taxon>
    </lineage>
</organism>
<reference evidence="3" key="1">
    <citation type="journal article" date="2011" name="Nature">
        <title>Genome sequence and analysis of the tuber crop potato.</title>
        <authorList>
            <consortium name="The Potato Genome Sequencing Consortium"/>
        </authorList>
    </citation>
    <scope>NUCLEOTIDE SEQUENCE [LARGE SCALE GENOMIC DNA]</scope>
    <source>
        <strain evidence="3">cv. DM1-3 516 R44</strain>
    </source>
</reference>
<dbReference type="PaxDb" id="4113-PGSC0003DMT400090802"/>
<sequence length="182" mass="19998">MAKTRGGIVKRSVPKASKNMKRKAEEVFRSSKKKKIVVEEPKSNSDSDTMVENDNYEDSSAQASDDVESSEEKINSGDEESSRDTRDSGDEDDDTLSLPICARDISDEDSEKLWLNTGGVPRNGRGVRPFSNSILSLQSKFKDIGTSSESETKDKATVMATEQKIVKLASQLQAAESRANRS</sequence>
<feature type="compositionally biased region" description="Basic and acidic residues" evidence="1">
    <location>
        <begin position="70"/>
        <end position="88"/>
    </location>
</feature>
<feature type="region of interest" description="Disordered" evidence="1">
    <location>
        <begin position="1"/>
        <end position="102"/>
    </location>
</feature>
<dbReference type="Proteomes" id="UP000011115">
    <property type="component" value="Unassembled WGS sequence"/>
</dbReference>
<dbReference type="InParanoid" id="M1DL76"/>
<evidence type="ECO:0000313" key="3">
    <source>
        <dbReference type="Proteomes" id="UP000011115"/>
    </source>
</evidence>
<proteinExistence type="predicted"/>
<dbReference type="Gramene" id="PGSC0003DMT400090802">
    <property type="protein sequence ID" value="PGSC0003DMT400090802"/>
    <property type="gene ID" value="PGSC0003DMG400040373"/>
</dbReference>
<reference evidence="2" key="2">
    <citation type="submission" date="2015-06" db="UniProtKB">
        <authorList>
            <consortium name="EnsemblPlants"/>
        </authorList>
    </citation>
    <scope>IDENTIFICATION</scope>
    <source>
        <strain evidence="2">DM1-3 516 R44</strain>
    </source>
</reference>
<evidence type="ECO:0000256" key="1">
    <source>
        <dbReference type="SAM" id="MobiDB-lite"/>
    </source>
</evidence>
<dbReference type="AlphaFoldDB" id="M1DL76"/>
<evidence type="ECO:0000313" key="2">
    <source>
        <dbReference type="EnsemblPlants" id="PGSC0003DMT400090802"/>
    </source>
</evidence>
<accession>M1DL76</accession>